<feature type="region of interest" description="Disordered" evidence="1">
    <location>
        <begin position="1"/>
        <end position="38"/>
    </location>
</feature>
<accession>A0ABD0KFS6</accession>
<proteinExistence type="predicted"/>
<feature type="region of interest" description="Disordered" evidence="1">
    <location>
        <begin position="48"/>
        <end position="67"/>
    </location>
</feature>
<evidence type="ECO:0000313" key="3">
    <source>
        <dbReference type="Proteomes" id="UP001519460"/>
    </source>
</evidence>
<reference evidence="2 3" key="1">
    <citation type="journal article" date="2023" name="Sci. Data">
        <title>Genome assembly of the Korean intertidal mud-creeper Batillaria attramentaria.</title>
        <authorList>
            <person name="Patra A.K."/>
            <person name="Ho P.T."/>
            <person name="Jun S."/>
            <person name="Lee S.J."/>
            <person name="Kim Y."/>
            <person name="Won Y.J."/>
        </authorList>
    </citation>
    <scope>NUCLEOTIDE SEQUENCE [LARGE SCALE GENOMIC DNA]</scope>
    <source>
        <strain evidence="2">Wonlab-2016</strain>
    </source>
</reference>
<dbReference type="EMBL" id="JACVVK020000187">
    <property type="protein sequence ID" value="KAK7485897.1"/>
    <property type="molecule type" value="Genomic_DNA"/>
</dbReference>
<comment type="caution">
    <text evidence="2">The sequence shown here is derived from an EMBL/GenBank/DDBJ whole genome shotgun (WGS) entry which is preliminary data.</text>
</comment>
<dbReference type="AlphaFoldDB" id="A0ABD0KFS6"/>
<protein>
    <submittedName>
        <fullName evidence="2">Uncharacterized protein</fullName>
    </submittedName>
</protein>
<feature type="compositionally biased region" description="Basic and acidic residues" evidence="1">
    <location>
        <begin position="1"/>
        <end position="14"/>
    </location>
</feature>
<dbReference type="Proteomes" id="UP001519460">
    <property type="component" value="Unassembled WGS sequence"/>
</dbReference>
<organism evidence="2 3">
    <name type="scientific">Batillaria attramentaria</name>
    <dbReference type="NCBI Taxonomy" id="370345"/>
    <lineage>
        <taxon>Eukaryota</taxon>
        <taxon>Metazoa</taxon>
        <taxon>Spiralia</taxon>
        <taxon>Lophotrochozoa</taxon>
        <taxon>Mollusca</taxon>
        <taxon>Gastropoda</taxon>
        <taxon>Caenogastropoda</taxon>
        <taxon>Sorbeoconcha</taxon>
        <taxon>Cerithioidea</taxon>
        <taxon>Batillariidae</taxon>
        <taxon>Batillaria</taxon>
    </lineage>
</organism>
<evidence type="ECO:0000313" key="2">
    <source>
        <dbReference type="EMBL" id="KAK7485897.1"/>
    </source>
</evidence>
<keyword evidence="3" id="KW-1185">Reference proteome</keyword>
<name>A0ABD0KFS6_9CAEN</name>
<gene>
    <name evidence="2" type="ORF">BaRGS_00022892</name>
</gene>
<evidence type="ECO:0000256" key="1">
    <source>
        <dbReference type="SAM" id="MobiDB-lite"/>
    </source>
</evidence>
<sequence>MTDQRPLDPCREAETIPPSSRSAGYDSTEPSGVPKVRRTFRLERRHLHTSSLISATPGSGVGSGALGMGKRIHLGDHSPCRPVSPLRRHCCMSSDWLLLATMPQPHAEYTHSSAFRNKSYT</sequence>